<dbReference type="Proteomes" id="UP000271098">
    <property type="component" value="Unassembled WGS sequence"/>
</dbReference>
<dbReference type="WBParaSite" id="GPUH_0000321201-mRNA-1">
    <property type="protein sequence ID" value="GPUH_0000321201-mRNA-1"/>
    <property type="gene ID" value="GPUH_0000321201"/>
</dbReference>
<reference evidence="1 2" key="2">
    <citation type="submission" date="2018-11" db="EMBL/GenBank/DDBJ databases">
        <authorList>
            <consortium name="Pathogen Informatics"/>
        </authorList>
    </citation>
    <scope>NUCLEOTIDE SEQUENCE [LARGE SCALE GENOMIC DNA]</scope>
</reference>
<evidence type="ECO:0000313" key="1">
    <source>
        <dbReference type="EMBL" id="VDK38491.1"/>
    </source>
</evidence>
<reference evidence="3" key="1">
    <citation type="submission" date="2016-06" db="UniProtKB">
        <authorList>
            <consortium name="WormBaseParasite"/>
        </authorList>
    </citation>
    <scope>IDENTIFICATION</scope>
</reference>
<proteinExistence type="predicted"/>
<sequence length="59" mass="6849">MGDLDEQMLVVHQRIGATPGTRFEYPVKFAKMSRSKERAVTLHRMWGCVNRKYASETAY</sequence>
<organism evidence="3">
    <name type="scientific">Gongylonema pulchrum</name>
    <dbReference type="NCBI Taxonomy" id="637853"/>
    <lineage>
        <taxon>Eukaryota</taxon>
        <taxon>Metazoa</taxon>
        <taxon>Ecdysozoa</taxon>
        <taxon>Nematoda</taxon>
        <taxon>Chromadorea</taxon>
        <taxon>Rhabditida</taxon>
        <taxon>Spirurina</taxon>
        <taxon>Spiruromorpha</taxon>
        <taxon>Spiruroidea</taxon>
        <taxon>Gongylonematidae</taxon>
        <taxon>Gongylonema</taxon>
    </lineage>
</organism>
<gene>
    <name evidence="1" type="ORF">GPUH_LOCUS3207</name>
</gene>
<evidence type="ECO:0000313" key="3">
    <source>
        <dbReference type="WBParaSite" id="GPUH_0000321201-mRNA-1"/>
    </source>
</evidence>
<dbReference type="AlphaFoldDB" id="A0A183D3B6"/>
<evidence type="ECO:0000313" key="2">
    <source>
        <dbReference type="Proteomes" id="UP000271098"/>
    </source>
</evidence>
<accession>A0A183D3B6</accession>
<keyword evidence="2" id="KW-1185">Reference proteome</keyword>
<dbReference type="EMBL" id="UYRT01005334">
    <property type="protein sequence ID" value="VDK38491.1"/>
    <property type="molecule type" value="Genomic_DNA"/>
</dbReference>
<name>A0A183D3B6_9BILA</name>
<protein>
    <submittedName>
        <fullName evidence="3">Transposase</fullName>
    </submittedName>
</protein>